<dbReference type="PRINTS" id="PR00413">
    <property type="entry name" value="HADHALOGNASE"/>
</dbReference>
<proteinExistence type="inferred from homology"/>
<evidence type="ECO:0000313" key="3">
    <source>
        <dbReference type="EMBL" id="GIJ63992.1"/>
    </source>
</evidence>
<dbReference type="Proteomes" id="UP000612585">
    <property type="component" value="Unassembled WGS sequence"/>
</dbReference>
<dbReference type="Gene3D" id="3.40.50.1000">
    <property type="entry name" value="HAD superfamily/HAD-like"/>
    <property type="match status" value="1"/>
</dbReference>
<comment type="similarity">
    <text evidence="1">Belongs to the HAD-like hydrolase superfamily. S-2-haloalkanoic acid dehalogenase family.</text>
</comment>
<comment type="caution">
    <text evidence="3">The sequence shown here is derived from an EMBL/GenBank/DDBJ whole genome shotgun (WGS) entry which is preliminary data.</text>
</comment>
<dbReference type="InterPro" id="IPR023198">
    <property type="entry name" value="PGP-like_dom2"/>
</dbReference>
<dbReference type="Gene3D" id="1.10.150.240">
    <property type="entry name" value="Putative phosphatase, domain 2"/>
    <property type="match status" value="1"/>
</dbReference>
<dbReference type="Pfam" id="PF00702">
    <property type="entry name" value="Hydrolase"/>
    <property type="match status" value="1"/>
</dbReference>
<dbReference type="CDD" id="cd02588">
    <property type="entry name" value="HAD_L2-DEX"/>
    <property type="match status" value="1"/>
</dbReference>
<evidence type="ECO:0000256" key="2">
    <source>
        <dbReference type="ARBA" id="ARBA00022801"/>
    </source>
</evidence>
<keyword evidence="4" id="KW-1185">Reference proteome</keyword>
<evidence type="ECO:0000256" key="1">
    <source>
        <dbReference type="ARBA" id="ARBA00008106"/>
    </source>
</evidence>
<dbReference type="InterPro" id="IPR051540">
    <property type="entry name" value="S-2-haloacid_dehalogenase"/>
</dbReference>
<dbReference type="EMBL" id="BOPG01000105">
    <property type="protein sequence ID" value="GIJ63992.1"/>
    <property type="molecule type" value="Genomic_DNA"/>
</dbReference>
<reference evidence="3" key="1">
    <citation type="submission" date="2021-01" db="EMBL/GenBank/DDBJ databases">
        <title>Whole genome shotgun sequence of Virgisporangium aurantiacum NBRC 16421.</title>
        <authorList>
            <person name="Komaki H."/>
            <person name="Tamura T."/>
        </authorList>
    </citation>
    <scope>NUCLEOTIDE SEQUENCE</scope>
    <source>
        <strain evidence="3">NBRC 16421</strain>
    </source>
</reference>
<protein>
    <submittedName>
        <fullName evidence="3">Haloacid dehalogenase</fullName>
    </submittedName>
</protein>
<name>A0A8J3ZH22_9ACTN</name>
<evidence type="ECO:0000313" key="4">
    <source>
        <dbReference type="Proteomes" id="UP000612585"/>
    </source>
</evidence>
<dbReference type="InterPro" id="IPR006328">
    <property type="entry name" value="2-HAD"/>
</dbReference>
<gene>
    <name evidence="3" type="primary">dehII_2</name>
    <name evidence="3" type="ORF">Vau01_115080</name>
</gene>
<dbReference type="SUPFAM" id="SSF56784">
    <property type="entry name" value="HAD-like"/>
    <property type="match status" value="1"/>
</dbReference>
<dbReference type="InterPro" id="IPR023214">
    <property type="entry name" value="HAD_sf"/>
</dbReference>
<dbReference type="NCBIfam" id="TIGR01428">
    <property type="entry name" value="HAD_type_II"/>
    <property type="match status" value="1"/>
</dbReference>
<organism evidence="3 4">
    <name type="scientific">Virgisporangium aurantiacum</name>
    <dbReference type="NCBI Taxonomy" id="175570"/>
    <lineage>
        <taxon>Bacteria</taxon>
        <taxon>Bacillati</taxon>
        <taxon>Actinomycetota</taxon>
        <taxon>Actinomycetes</taxon>
        <taxon>Micromonosporales</taxon>
        <taxon>Micromonosporaceae</taxon>
        <taxon>Virgisporangium</taxon>
    </lineage>
</organism>
<keyword evidence="2" id="KW-0378">Hydrolase</keyword>
<dbReference type="InterPro" id="IPR036412">
    <property type="entry name" value="HAD-like_sf"/>
</dbReference>
<dbReference type="GO" id="GO:0019120">
    <property type="term" value="F:hydrolase activity, acting on acid halide bonds, in C-halide compounds"/>
    <property type="evidence" value="ECO:0007669"/>
    <property type="project" value="InterPro"/>
</dbReference>
<accession>A0A8J3ZH22</accession>
<dbReference type="InterPro" id="IPR006439">
    <property type="entry name" value="HAD-SF_hydro_IA"/>
</dbReference>
<dbReference type="NCBIfam" id="TIGR01493">
    <property type="entry name" value="HAD-SF-IA-v2"/>
    <property type="match status" value="1"/>
</dbReference>
<sequence>MPGMLAVFVDEQSRPEGSRVTSMRSFRSVDDAAVQAVLFDTFGTVVDWRSGISAAVRRVEAGVDAEAFADAWRARYDPSMEPVRSGRRPFVTLTELHRENLTATLAEFGLDLPLEEVDDLNHAWERLPPWPDSVEGLTLLRRRHIVGPLSNGNLGLLTRMAKNAGLPWDVIMGSDVTRRYKPQPEAYLRAAAFLELEPAQVMLAAAHNDDLAAARWSGLSTAFIPRPTEHGPGQTRDLRPESDWDVVATDVIDLAHQLDARP</sequence>
<dbReference type="AlphaFoldDB" id="A0A8J3ZH22"/>
<dbReference type="PANTHER" id="PTHR43316">
    <property type="entry name" value="HYDROLASE, HALOACID DELAHOGENASE-RELATED"/>
    <property type="match status" value="1"/>
</dbReference>
<dbReference type="PANTHER" id="PTHR43316:SF3">
    <property type="entry name" value="HALOACID DEHALOGENASE, TYPE II (AFU_ORTHOLOGUE AFUA_2G07750)-RELATED"/>
    <property type="match status" value="1"/>
</dbReference>